<dbReference type="CDD" id="cd16378">
    <property type="entry name" value="CcmH_N"/>
    <property type="match status" value="1"/>
</dbReference>
<keyword evidence="2" id="KW-0349">Heme</keyword>
<dbReference type="PANTHER" id="PTHR47870:SF4">
    <property type="entry name" value="CYTOCHROME C-TYPE BIOGENESIS PROTEIN CYCH"/>
    <property type="match status" value="1"/>
</dbReference>
<dbReference type="GO" id="GO:0005886">
    <property type="term" value="C:plasma membrane"/>
    <property type="evidence" value="ECO:0007669"/>
    <property type="project" value="TreeGrafter"/>
</dbReference>
<dbReference type="PANTHER" id="PTHR47870">
    <property type="entry name" value="CYTOCHROME C-TYPE BIOGENESIS PROTEIN CCMH"/>
    <property type="match status" value="1"/>
</dbReference>
<accession>A0A3B1D959</accession>
<keyword evidence="6" id="KW-0812">Transmembrane</keyword>
<dbReference type="Pfam" id="PF03918">
    <property type="entry name" value="CcmH"/>
    <property type="match status" value="1"/>
</dbReference>
<dbReference type="Gene3D" id="1.10.8.640">
    <property type="entry name" value="Cytochrome C biogenesis protein"/>
    <property type="match status" value="1"/>
</dbReference>
<protein>
    <recommendedName>
        <fullName evidence="7">CcmH/CycL/Ccl2/NrfF N-terminal domain-containing protein</fullName>
    </recommendedName>
</protein>
<feature type="transmembrane region" description="Helical" evidence="6">
    <location>
        <begin position="97"/>
        <end position="118"/>
    </location>
</feature>
<keyword evidence="6" id="KW-0472">Membrane</keyword>
<proteinExistence type="inferred from homology"/>
<evidence type="ECO:0000256" key="4">
    <source>
        <dbReference type="ARBA" id="ARBA00022729"/>
    </source>
</evidence>
<keyword evidence="5" id="KW-0408">Iron</keyword>
<keyword evidence="3" id="KW-0479">Metal-binding</keyword>
<gene>
    <name evidence="8" type="ORF">MNBD_NITROSPIRAE02-935</name>
</gene>
<dbReference type="InterPro" id="IPR051263">
    <property type="entry name" value="C-type_cytochrome_biogenesis"/>
</dbReference>
<evidence type="ECO:0000256" key="6">
    <source>
        <dbReference type="SAM" id="Phobius"/>
    </source>
</evidence>
<evidence type="ECO:0000256" key="5">
    <source>
        <dbReference type="ARBA" id="ARBA00023004"/>
    </source>
</evidence>
<evidence type="ECO:0000256" key="2">
    <source>
        <dbReference type="ARBA" id="ARBA00022617"/>
    </source>
</evidence>
<evidence type="ECO:0000313" key="8">
    <source>
        <dbReference type="EMBL" id="VAX28295.1"/>
    </source>
</evidence>
<keyword evidence="6" id="KW-1133">Transmembrane helix</keyword>
<dbReference type="InterPro" id="IPR005616">
    <property type="entry name" value="CcmH/CycL/Ccl2/NrfF_N"/>
</dbReference>
<reference evidence="8" key="1">
    <citation type="submission" date="2018-06" db="EMBL/GenBank/DDBJ databases">
        <authorList>
            <person name="Zhirakovskaya E."/>
        </authorList>
    </citation>
    <scope>NUCLEOTIDE SEQUENCE</scope>
</reference>
<comment type="similarity">
    <text evidence="1">Belongs to the CcmH/CycL/Ccl2/NrfF family.</text>
</comment>
<dbReference type="GO" id="GO:0046872">
    <property type="term" value="F:metal ion binding"/>
    <property type="evidence" value="ECO:0007669"/>
    <property type="project" value="UniProtKB-KW"/>
</dbReference>
<dbReference type="InterPro" id="IPR038297">
    <property type="entry name" value="CcmH/CycL/NrfF/Ccl2_sf"/>
</dbReference>
<organism evidence="8">
    <name type="scientific">hydrothermal vent metagenome</name>
    <dbReference type="NCBI Taxonomy" id="652676"/>
    <lineage>
        <taxon>unclassified sequences</taxon>
        <taxon>metagenomes</taxon>
        <taxon>ecological metagenomes</taxon>
    </lineage>
</organism>
<evidence type="ECO:0000259" key="7">
    <source>
        <dbReference type="Pfam" id="PF03918"/>
    </source>
</evidence>
<keyword evidence="4" id="KW-0732">Signal</keyword>
<feature type="domain" description="CcmH/CycL/Ccl2/NrfF N-terminal" evidence="7">
    <location>
        <begin position="30"/>
        <end position="134"/>
    </location>
</feature>
<dbReference type="EMBL" id="UOGH01000081">
    <property type="protein sequence ID" value="VAX28295.1"/>
    <property type="molecule type" value="Genomic_DNA"/>
</dbReference>
<evidence type="ECO:0000256" key="1">
    <source>
        <dbReference type="ARBA" id="ARBA00010342"/>
    </source>
</evidence>
<dbReference type="AlphaFoldDB" id="A0A3B1D959"/>
<sequence length="158" mass="17547">MRLTKYVVLIIFSLMFMLSVPSRGFSLTSTEVQSNLMCDCGCGQLLGTCECERAEEMRTMIRGMMDKGMTKEEILNSFVSQYGESILAAPTKKGFNLIAYILPFVGLLAGVIVAVIFVRKWAFSGKKEAAAEAESKGSGLNDEMQKKIDDELKKFEED</sequence>
<name>A0A3B1D959_9ZZZZ</name>
<evidence type="ECO:0000256" key="3">
    <source>
        <dbReference type="ARBA" id="ARBA00022723"/>
    </source>
</evidence>